<comment type="caution">
    <text evidence="1">The sequence shown here is derived from an EMBL/GenBank/DDBJ whole genome shotgun (WGS) entry which is preliminary data.</text>
</comment>
<sequence length="75" mass="8568">MKRKISKKRKIRMKRTAAHAYVVKEEARRVKIFAARAHGSKLEGRMDLRQLHLVLLEATDTAEDSSYGLGIDDTT</sequence>
<dbReference type="EMBL" id="BMAV01009580">
    <property type="protein sequence ID" value="GFY53955.1"/>
    <property type="molecule type" value="Genomic_DNA"/>
</dbReference>
<reference evidence="1" key="1">
    <citation type="submission" date="2020-08" db="EMBL/GenBank/DDBJ databases">
        <title>Multicomponent nature underlies the extraordinary mechanical properties of spider dragline silk.</title>
        <authorList>
            <person name="Kono N."/>
            <person name="Nakamura H."/>
            <person name="Mori M."/>
            <person name="Yoshida Y."/>
            <person name="Ohtoshi R."/>
            <person name="Malay A.D."/>
            <person name="Moran D.A.P."/>
            <person name="Tomita M."/>
            <person name="Numata K."/>
            <person name="Arakawa K."/>
        </authorList>
    </citation>
    <scope>NUCLEOTIDE SEQUENCE</scope>
</reference>
<evidence type="ECO:0000313" key="1">
    <source>
        <dbReference type="EMBL" id="GFY53955.1"/>
    </source>
</evidence>
<dbReference type="AlphaFoldDB" id="A0A8X7C3B9"/>
<accession>A0A8X7C3B9</accession>
<evidence type="ECO:0000313" key="2">
    <source>
        <dbReference type="Proteomes" id="UP000886998"/>
    </source>
</evidence>
<organism evidence="1 2">
    <name type="scientific">Trichonephila inaurata madagascariensis</name>
    <dbReference type="NCBI Taxonomy" id="2747483"/>
    <lineage>
        <taxon>Eukaryota</taxon>
        <taxon>Metazoa</taxon>
        <taxon>Ecdysozoa</taxon>
        <taxon>Arthropoda</taxon>
        <taxon>Chelicerata</taxon>
        <taxon>Arachnida</taxon>
        <taxon>Araneae</taxon>
        <taxon>Araneomorphae</taxon>
        <taxon>Entelegynae</taxon>
        <taxon>Araneoidea</taxon>
        <taxon>Nephilidae</taxon>
        <taxon>Trichonephila</taxon>
        <taxon>Trichonephila inaurata</taxon>
    </lineage>
</organism>
<proteinExistence type="predicted"/>
<name>A0A8X7C3B9_9ARAC</name>
<keyword evidence="2" id="KW-1185">Reference proteome</keyword>
<protein>
    <submittedName>
        <fullName evidence="1">Uncharacterized protein</fullName>
    </submittedName>
</protein>
<gene>
    <name evidence="1" type="ORF">TNIN_317891</name>
</gene>
<dbReference type="Proteomes" id="UP000886998">
    <property type="component" value="Unassembled WGS sequence"/>
</dbReference>